<proteinExistence type="inferred from homology"/>
<dbReference type="PANTHER" id="PTHR31793">
    <property type="entry name" value="4-HYDROXYBENZOYL-COA THIOESTERASE FAMILY MEMBER"/>
    <property type="match status" value="1"/>
</dbReference>
<dbReference type="InterPro" id="IPR050563">
    <property type="entry name" value="4-hydroxybenzoyl-CoA_TE"/>
</dbReference>
<gene>
    <name evidence="3" type="ORF">FVW20_02240</name>
</gene>
<dbReference type="NCBIfam" id="TIGR00051">
    <property type="entry name" value="YbgC/FadM family acyl-CoA thioesterase"/>
    <property type="match status" value="1"/>
</dbReference>
<evidence type="ECO:0000313" key="4">
    <source>
        <dbReference type="Proteomes" id="UP001194469"/>
    </source>
</evidence>
<dbReference type="PIRSF" id="PIRSF003230">
    <property type="entry name" value="YbgC"/>
    <property type="match status" value="1"/>
</dbReference>
<dbReference type="Proteomes" id="UP001194469">
    <property type="component" value="Unassembled WGS sequence"/>
</dbReference>
<comment type="similarity">
    <text evidence="1">Belongs to the 4-hydroxybenzoyl-CoA thioesterase family.</text>
</comment>
<dbReference type="Gene3D" id="3.10.129.10">
    <property type="entry name" value="Hotdog Thioesterase"/>
    <property type="match status" value="1"/>
</dbReference>
<dbReference type="InterPro" id="IPR006684">
    <property type="entry name" value="YbgC/YbaW"/>
</dbReference>
<organism evidence="3 4">
    <name type="scientific">Nitratidesulfovibrio oxamicus</name>
    <dbReference type="NCBI Taxonomy" id="32016"/>
    <lineage>
        <taxon>Bacteria</taxon>
        <taxon>Pseudomonadati</taxon>
        <taxon>Thermodesulfobacteriota</taxon>
        <taxon>Desulfovibrionia</taxon>
        <taxon>Desulfovibrionales</taxon>
        <taxon>Desulfovibrionaceae</taxon>
        <taxon>Nitratidesulfovibrio</taxon>
    </lineage>
</organism>
<accession>A0ABS0J0D2</accession>
<name>A0ABS0J0D2_9BACT</name>
<dbReference type="CDD" id="cd00586">
    <property type="entry name" value="4HBT"/>
    <property type="match status" value="1"/>
</dbReference>
<keyword evidence="4" id="KW-1185">Reference proteome</keyword>
<dbReference type="SUPFAM" id="SSF54637">
    <property type="entry name" value="Thioesterase/thiol ester dehydrase-isomerase"/>
    <property type="match status" value="1"/>
</dbReference>
<comment type="caution">
    <text evidence="3">The sequence shown here is derived from an EMBL/GenBank/DDBJ whole genome shotgun (WGS) entry which is preliminary data.</text>
</comment>
<dbReference type="InterPro" id="IPR029069">
    <property type="entry name" value="HotDog_dom_sf"/>
</dbReference>
<evidence type="ECO:0000313" key="3">
    <source>
        <dbReference type="EMBL" id="MBG3875874.1"/>
    </source>
</evidence>
<reference evidence="3 4" key="1">
    <citation type="submission" date="2019-08" db="EMBL/GenBank/DDBJ databases">
        <authorList>
            <person name="Luo N."/>
        </authorList>
    </citation>
    <scope>NUCLEOTIDE SEQUENCE [LARGE SCALE GENOMIC DNA]</scope>
    <source>
        <strain evidence="3 4">NCIMB 9442</strain>
    </source>
</reference>
<dbReference type="EMBL" id="VRYY01000045">
    <property type="protein sequence ID" value="MBG3875874.1"/>
    <property type="molecule type" value="Genomic_DNA"/>
</dbReference>
<keyword evidence="2" id="KW-0378">Hydrolase</keyword>
<dbReference type="RefSeq" id="WP_196608114.1">
    <property type="nucleotide sequence ID" value="NZ_VRYY01000045.1"/>
</dbReference>
<protein>
    <submittedName>
        <fullName evidence="3">Acyl-CoA thioesterase</fullName>
    </submittedName>
</protein>
<dbReference type="Pfam" id="PF13279">
    <property type="entry name" value="4HBT_2"/>
    <property type="match status" value="1"/>
</dbReference>
<evidence type="ECO:0000256" key="1">
    <source>
        <dbReference type="ARBA" id="ARBA00005953"/>
    </source>
</evidence>
<evidence type="ECO:0000256" key="2">
    <source>
        <dbReference type="ARBA" id="ARBA00022801"/>
    </source>
</evidence>
<dbReference type="PANTHER" id="PTHR31793:SF27">
    <property type="entry name" value="NOVEL THIOESTERASE SUPERFAMILY DOMAIN AND SAPOSIN A-TYPE DOMAIN CONTAINING PROTEIN (0610012H03RIK)"/>
    <property type="match status" value="1"/>
</dbReference>
<sequence>MDGFPVPEIWLAHRVSYGETDMMGVVYYAEYLHFFERARSEFIRSRGMGYATVEERGIILPVREARCRYRSPAKFDELIQVRAGISEWGRASLTFVYEIRDEGRNRLLADGMTQHACINRDGKPVPVPGWLRDLLK</sequence>